<keyword evidence="2" id="KW-0614">Plasmid</keyword>
<dbReference type="PANTHER" id="PTHR35532:SF5">
    <property type="entry name" value="CARBOHYDRATE-BINDING DOMAIN-CONTAINING PROTEIN"/>
    <property type="match status" value="1"/>
</dbReference>
<dbReference type="Gene3D" id="2.60.40.1190">
    <property type="match status" value="1"/>
</dbReference>
<protein>
    <submittedName>
        <fullName evidence="2">Carbohydrate-binding family 9-like protein</fullName>
    </submittedName>
</protein>
<keyword evidence="3" id="KW-1185">Reference proteome</keyword>
<dbReference type="InterPro" id="IPR010502">
    <property type="entry name" value="Carb-bd_dom_fam9"/>
</dbReference>
<gene>
    <name evidence="2" type="ORF">MUN86_24140</name>
</gene>
<dbReference type="PANTHER" id="PTHR35532">
    <property type="entry name" value="SIMILAR TO POLYHYDROXYALKANOATE DEPOLYMERASE"/>
    <property type="match status" value="1"/>
</dbReference>
<dbReference type="EMBL" id="CP095062">
    <property type="protein sequence ID" value="UOQ68598.1"/>
    <property type="molecule type" value="Genomic_DNA"/>
</dbReference>
<reference evidence="2" key="1">
    <citation type="submission" date="2022-04" db="EMBL/GenBank/DDBJ databases">
        <title>Hymenobacter sp. isolated from the air.</title>
        <authorList>
            <person name="Won M."/>
            <person name="Lee C.-M."/>
            <person name="Woen H.-Y."/>
            <person name="Kwon S.-W."/>
        </authorList>
    </citation>
    <scope>NUCLEOTIDE SEQUENCE</scope>
    <source>
        <strain evidence="2">5420S-77</strain>
        <plasmid evidence="2">unnamed1</plasmid>
    </source>
</reference>
<sequence length="202" mass="22760">MNSPIQAQTMFQGLDALFTPPKSYVVQHTVQALQMDGNLQESDWQKAPWITDFVDIEGAGKPLPTWKTRVKMLWNDSTLFVAAALQEPQLWATQTEHDDIIFKDNDFEVFIDPDNNTHQYFEIEVNALNKTFDLFLPKPYRNGGDALVSWDAAGLQSAVKLEGTLNQPQDRDQGWVVEMAVPLKSLRLGYSFRAPTEGPCGA</sequence>
<dbReference type="Pfam" id="PF06452">
    <property type="entry name" value="CBM9_1"/>
    <property type="match status" value="1"/>
</dbReference>
<feature type="domain" description="Carbohydrate-binding" evidence="1">
    <location>
        <begin position="36"/>
        <end position="186"/>
    </location>
</feature>
<dbReference type="RefSeq" id="WP_245125976.1">
    <property type="nucleotide sequence ID" value="NZ_CP095062.1"/>
</dbReference>
<evidence type="ECO:0000313" key="2">
    <source>
        <dbReference type="EMBL" id="UOQ68598.1"/>
    </source>
</evidence>
<evidence type="ECO:0000259" key="1">
    <source>
        <dbReference type="Pfam" id="PF06452"/>
    </source>
</evidence>
<organism evidence="2 3">
    <name type="scientific">Hymenobacter volaticus</name>
    <dbReference type="NCBI Taxonomy" id="2932254"/>
    <lineage>
        <taxon>Bacteria</taxon>
        <taxon>Pseudomonadati</taxon>
        <taxon>Bacteroidota</taxon>
        <taxon>Cytophagia</taxon>
        <taxon>Cytophagales</taxon>
        <taxon>Hymenobacteraceae</taxon>
        <taxon>Hymenobacter</taxon>
    </lineage>
</organism>
<dbReference type="SUPFAM" id="SSF49344">
    <property type="entry name" value="CBD9-like"/>
    <property type="match status" value="1"/>
</dbReference>
<evidence type="ECO:0000313" key="3">
    <source>
        <dbReference type="Proteomes" id="UP000830401"/>
    </source>
</evidence>
<dbReference type="CDD" id="cd09620">
    <property type="entry name" value="CBM9_like_3"/>
    <property type="match status" value="1"/>
</dbReference>
<name>A0ABY4GCP2_9BACT</name>
<proteinExistence type="predicted"/>
<dbReference type="Proteomes" id="UP000830401">
    <property type="component" value="Plasmid unnamed1"/>
</dbReference>
<accession>A0ABY4GCP2</accession>
<geneLocation type="plasmid" evidence="2 3">
    <name>unnamed1</name>
</geneLocation>